<dbReference type="GO" id="GO:0020037">
    <property type="term" value="F:heme binding"/>
    <property type="evidence" value="ECO:0007669"/>
    <property type="project" value="InterPro"/>
</dbReference>
<comment type="caution">
    <text evidence="6">The sequence shown here is derived from an EMBL/GenBank/DDBJ whole genome shotgun (WGS) entry which is preliminary data.</text>
</comment>
<keyword evidence="7" id="KW-1185">Reference proteome</keyword>
<dbReference type="EMBL" id="ML978713">
    <property type="protein sequence ID" value="KAF2090166.1"/>
    <property type="molecule type" value="Genomic_DNA"/>
</dbReference>
<keyword evidence="4 5" id="KW-0408">Iron</keyword>
<dbReference type="PANTHER" id="PTHR24305">
    <property type="entry name" value="CYTOCHROME P450"/>
    <property type="match status" value="1"/>
</dbReference>
<dbReference type="GO" id="GO:0005506">
    <property type="term" value="F:iron ion binding"/>
    <property type="evidence" value="ECO:0007669"/>
    <property type="project" value="InterPro"/>
</dbReference>
<dbReference type="AlphaFoldDB" id="A0A9P4I1H8"/>
<feature type="binding site" description="axial binding residue" evidence="5">
    <location>
        <position position="492"/>
    </location>
    <ligand>
        <name>heme</name>
        <dbReference type="ChEBI" id="CHEBI:30413"/>
    </ligand>
    <ligandPart>
        <name>Fe</name>
        <dbReference type="ChEBI" id="CHEBI:18248"/>
    </ligandPart>
</feature>
<comment type="similarity">
    <text evidence="2">Belongs to the cytochrome P450 family.</text>
</comment>
<evidence type="ECO:0000256" key="3">
    <source>
        <dbReference type="ARBA" id="ARBA00022723"/>
    </source>
</evidence>
<dbReference type="Proteomes" id="UP000799776">
    <property type="component" value="Unassembled WGS sequence"/>
</dbReference>
<dbReference type="CDD" id="cd00302">
    <property type="entry name" value="cytochrome_P450"/>
    <property type="match status" value="1"/>
</dbReference>
<dbReference type="GO" id="GO:0016705">
    <property type="term" value="F:oxidoreductase activity, acting on paired donors, with incorporation or reduction of molecular oxygen"/>
    <property type="evidence" value="ECO:0007669"/>
    <property type="project" value="InterPro"/>
</dbReference>
<proteinExistence type="inferred from homology"/>
<protein>
    <submittedName>
        <fullName evidence="6">Cytochrome P450</fullName>
    </submittedName>
</protein>
<gene>
    <name evidence="6" type="ORF">K490DRAFT_35793</name>
</gene>
<evidence type="ECO:0000256" key="1">
    <source>
        <dbReference type="ARBA" id="ARBA00001971"/>
    </source>
</evidence>
<name>A0A9P4I1H8_9PEZI</name>
<evidence type="ECO:0000256" key="4">
    <source>
        <dbReference type="ARBA" id="ARBA00023004"/>
    </source>
</evidence>
<dbReference type="Gene3D" id="1.10.630.10">
    <property type="entry name" value="Cytochrome P450"/>
    <property type="match status" value="1"/>
</dbReference>
<evidence type="ECO:0000313" key="7">
    <source>
        <dbReference type="Proteomes" id="UP000799776"/>
    </source>
</evidence>
<dbReference type="PANTHER" id="PTHR24305:SF87">
    <property type="entry name" value="CYTOCHROME P450 MONOOXYGENASE ALND-RELATED"/>
    <property type="match status" value="1"/>
</dbReference>
<keyword evidence="5" id="KW-0349">Heme</keyword>
<evidence type="ECO:0000256" key="5">
    <source>
        <dbReference type="PIRSR" id="PIRSR602403-1"/>
    </source>
</evidence>
<dbReference type="InterPro" id="IPR002403">
    <property type="entry name" value="Cyt_P450_E_grp-IV"/>
</dbReference>
<accession>A0A9P4I1H8</accession>
<dbReference type="SUPFAM" id="SSF48264">
    <property type="entry name" value="Cytochrome P450"/>
    <property type="match status" value="1"/>
</dbReference>
<evidence type="ECO:0000256" key="2">
    <source>
        <dbReference type="ARBA" id="ARBA00010617"/>
    </source>
</evidence>
<dbReference type="PRINTS" id="PR00465">
    <property type="entry name" value="EP450IV"/>
</dbReference>
<organism evidence="6 7">
    <name type="scientific">Saccharata proteae CBS 121410</name>
    <dbReference type="NCBI Taxonomy" id="1314787"/>
    <lineage>
        <taxon>Eukaryota</taxon>
        <taxon>Fungi</taxon>
        <taxon>Dikarya</taxon>
        <taxon>Ascomycota</taxon>
        <taxon>Pezizomycotina</taxon>
        <taxon>Dothideomycetes</taxon>
        <taxon>Dothideomycetes incertae sedis</taxon>
        <taxon>Botryosphaeriales</taxon>
        <taxon>Saccharataceae</taxon>
        <taxon>Saccharata</taxon>
    </lineage>
</organism>
<dbReference type="GO" id="GO:0004497">
    <property type="term" value="F:monooxygenase activity"/>
    <property type="evidence" value="ECO:0007669"/>
    <property type="project" value="InterPro"/>
</dbReference>
<sequence length="552" mass="62346">MASVTKQFYLVGEDASTARSIDVIPQQDLKKLKTTVGEAFHICEPSGIEFQTTERGLDDVDAIVGSPLPIGITVDGAAVRDPPSPEGYPIVGNFYEIYPDHLGNHARLFNKLGSVIKTNSMGKINYLTDDPAVAGFAFSESAYFTKLITREHPLYGIKDNTAIFIGDTETENWRLAHKFIPPCLSPKAVRHYTPLMQQTVRESFKTFDAMDDAAESWNVYQFMLKLASQTIGKFTLGMDFAQFEGPESPLHPVVTSIATMLSLNKRVAARAEWYRKLPFGDPQRLRDVQQKVYGFVSDAMKDAKSSGKGDLPLHDAALEAANVADYITRATDEKGQKLPENLAVSNLVVVTGAGFTTISTLLSWMIYAAVTYPREQDRLLQELVDHGINNETTWDPDLVQSLAYMDKFVKETQRLHNPSYQPGRTTKQEVIVPGGYRLPANSVLIPALYAIHTNPKHWENPQRFQPDRWDTPEVKKRHRCAYIPFATGPRGCIGFNFALQEAKVLFPELLYRYEFSRESWETVEYDPEFQLVRPLNFYVRARRRTTWPEKSA</sequence>
<keyword evidence="3 5" id="KW-0479">Metal-binding</keyword>
<dbReference type="FunFam" id="1.10.630.10:FF:000090">
    <property type="entry name" value="Cytochrome P450 monooxygenase"/>
    <property type="match status" value="1"/>
</dbReference>
<dbReference type="InterPro" id="IPR036396">
    <property type="entry name" value="Cyt_P450_sf"/>
</dbReference>
<comment type="cofactor">
    <cofactor evidence="1 5">
        <name>heme</name>
        <dbReference type="ChEBI" id="CHEBI:30413"/>
    </cofactor>
</comment>
<evidence type="ECO:0000313" key="6">
    <source>
        <dbReference type="EMBL" id="KAF2090166.1"/>
    </source>
</evidence>
<dbReference type="InterPro" id="IPR050121">
    <property type="entry name" value="Cytochrome_P450_monoxygenase"/>
</dbReference>
<reference evidence="6" key="1">
    <citation type="journal article" date="2020" name="Stud. Mycol.">
        <title>101 Dothideomycetes genomes: a test case for predicting lifestyles and emergence of pathogens.</title>
        <authorList>
            <person name="Haridas S."/>
            <person name="Albert R."/>
            <person name="Binder M."/>
            <person name="Bloem J."/>
            <person name="Labutti K."/>
            <person name="Salamov A."/>
            <person name="Andreopoulos B."/>
            <person name="Baker S."/>
            <person name="Barry K."/>
            <person name="Bills G."/>
            <person name="Bluhm B."/>
            <person name="Cannon C."/>
            <person name="Castanera R."/>
            <person name="Culley D."/>
            <person name="Daum C."/>
            <person name="Ezra D."/>
            <person name="Gonzalez J."/>
            <person name="Henrissat B."/>
            <person name="Kuo A."/>
            <person name="Liang C."/>
            <person name="Lipzen A."/>
            <person name="Lutzoni F."/>
            <person name="Magnuson J."/>
            <person name="Mondo S."/>
            <person name="Nolan M."/>
            <person name="Ohm R."/>
            <person name="Pangilinan J."/>
            <person name="Park H.-J."/>
            <person name="Ramirez L."/>
            <person name="Alfaro M."/>
            <person name="Sun H."/>
            <person name="Tritt A."/>
            <person name="Yoshinaga Y."/>
            <person name="Zwiers L.-H."/>
            <person name="Turgeon B."/>
            <person name="Goodwin S."/>
            <person name="Spatafora J."/>
            <person name="Crous P."/>
            <person name="Grigoriev I."/>
        </authorList>
    </citation>
    <scope>NUCLEOTIDE SEQUENCE</scope>
    <source>
        <strain evidence="6">CBS 121410</strain>
    </source>
</reference>
<dbReference type="InterPro" id="IPR001128">
    <property type="entry name" value="Cyt_P450"/>
</dbReference>
<dbReference type="PRINTS" id="PR00385">
    <property type="entry name" value="P450"/>
</dbReference>
<dbReference type="OrthoDB" id="1470350at2759"/>
<dbReference type="Pfam" id="PF00067">
    <property type="entry name" value="p450"/>
    <property type="match status" value="1"/>
</dbReference>